<reference evidence="6" key="1">
    <citation type="journal article" date="2020" name="PLoS Negl. Trop. Dis.">
        <title>High-quality nuclear genome for Sarcoptes scabiei-A critical resource for a neglected parasite.</title>
        <authorList>
            <person name="Korhonen P.K."/>
            <person name="Gasser R.B."/>
            <person name="Ma G."/>
            <person name="Wang T."/>
            <person name="Stroehlein A.J."/>
            <person name="Young N.D."/>
            <person name="Ang C.S."/>
            <person name="Fernando D.D."/>
            <person name="Lu H.C."/>
            <person name="Taylor S."/>
            <person name="Reynolds S.L."/>
            <person name="Mofiz E."/>
            <person name="Najaraj S.H."/>
            <person name="Gowda H."/>
            <person name="Madugundu A."/>
            <person name="Renuse S."/>
            <person name="Holt D."/>
            <person name="Pandey A."/>
            <person name="Papenfuss A.T."/>
            <person name="Fischer K."/>
        </authorList>
    </citation>
    <scope>NUCLEOTIDE SEQUENCE [LARGE SCALE GENOMIC DNA]</scope>
</reference>
<feature type="compositionally biased region" description="Polar residues" evidence="1">
    <location>
        <begin position="429"/>
        <end position="451"/>
    </location>
</feature>
<gene>
    <name evidence="4" type="ORF">SSS_5837</name>
</gene>
<feature type="compositionally biased region" description="Polar residues" evidence="1">
    <location>
        <begin position="380"/>
        <end position="389"/>
    </location>
</feature>
<accession>A0A834VD94</accession>
<dbReference type="InterPro" id="IPR002557">
    <property type="entry name" value="Chitin-bd_dom"/>
</dbReference>
<reference evidence="5" key="3">
    <citation type="submission" date="2022-06" db="UniProtKB">
        <authorList>
            <consortium name="EnsemblMetazoa"/>
        </authorList>
    </citation>
    <scope>IDENTIFICATION</scope>
</reference>
<evidence type="ECO:0000313" key="6">
    <source>
        <dbReference type="Proteomes" id="UP000070412"/>
    </source>
</evidence>
<proteinExistence type="predicted"/>
<dbReference type="AlphaFoldDB" id="A0A834VD94"/>
<feature type="signal peptide" evidence="2">
    <location>
        <begin position="1"/>
        <end position="19"/>
    </location>
</feature>
<feature type="compositionally biased region" description="Basic and acidic residues" evidence="1">
    <location>
        <begin position="82"/>
        <end position="91"/>
    </location>
</feature>
<evidence type="ECO:0000313" key="5">
    <source>
        <dbReference type="EnsemblMetazoa" id="KAF7491325.1"/>
    </source>
</evidence>
<feature type="compositionally biased region" description="Polar residues" evidence="1">
    <location>
        <begin position="356"/>
        <end position="365"/>
    </location>
</feature>
<dbReference type="GO" id="GO:0005576">
    <property type="term" value="C:extracellular region"/>
    <property type="evidence" value="ECO:0007669"/>
    <property type="project" value="InterPro"/>
</dbReference>
<dbReference type="EMBL" id="WVUK01000060">
    <property type="protein sequence ID" value="KAF7491325.1"/>
    <property type="molecule type" value="Genomic_DNA"/>
</dbReference>
<name>A0A834VD94_SARSC</name>
<feature type="compositionally biased region" description="Low complexity" evidence="1">
    <location>
        <begin position="254"/>
        <end position="268"/>
    </location>
</feature>
<keyword evidence="2" id="KW-0732">Signal</keyword>
<keyword evidence="6" id="KW-1185">Reference proteome</keyword>
<dbReference type="Pfam" id="PF01607">
    <property type="entry name" value="CBM_14"/>
    <property type="match status" value="1"/>
</dbReference>
<dbReference type="GO" id="GO:0008061">
    <property type="term" value="F:chitin binding"/>
    <property type="evidence" value="ECO:0007669"/>
    <property type="project" value="InterPro"/>
</dbReference>
<dbReference type="InterPro" id="IPR036508">
    <property type="entry name" value="Chitin-bd_dom_sf"/>
</dbReference>
<evidence type="ECO:0000256" key="1">
    <source>
        <dbReference type="SAM" id="MobiDB-lite"/>
    </source>
</evidence>
<feature type="compositionally biased region" description="Polar residues" evidence="1">
    <location>
        <begin position="51"/>
        <end position="63"/>
    </location>
</feature>
<feature type="region of interest" description="Disordered" evidence="1">
    <location>
        <begin position="220"/>
        <end position="268"/>
    </location>
</feature>
<dbReference type="SMART" id="SM00494">
    <property type="entry name" value="ChtBD2"/>
    <property type="match status" value="1"/>
</dbReference>
<evidence type="ECO:0000256" key="2">
    <source>
        <dbReference type="SAM" id="SignalP"/>
    </source>
</evidence>
<organism evidence="4">
    <name type="scientific">Sarcoptes scabiei</name>
    <name type="common">Itch mite</name>
    <name type="synonym">Acarus scabiei</name>
    <dbReference type="NCBI Taxonomy" id="52283"/>
    <lineage>
        <taxon>Eukaryota</taxon>
        <taxon>Metazoa</taxon>
        <taxon>Ecdysozoa</taxon>
        <taxon>Arthropoda</taxon>
        <taxon>Chelicerata</taxon>
        <taxon>Arachnida</taxon>
        <taxon>Acari</taxon>
        <taxon>Acariformes</taxon>
        <taxon>Sarcoptiformes</taxon>
        <taxon>Astigmata</taxon>
        <taxon>Psoroptidia</taxon>
        <taxon>Sarcoptoidea</taxon>
        <taxon>Sarcoptidae</taxon>
        <taxon>Sarcoptinae</taxon>
        <taxon>Sarcoptes</taxon>
    </lineage>
</organism>
<protein>
    <recommendedName>
        <fullName evidence="3">Chitin-binding type-2 domain-containing protein</fullName>
    </recommendedName>
</protein>
<feature type="compositionally biased region" description="Low complexity" evidence="1">
    <location>
        <begin position="390"/>
        <end position="428"/>
    </location>
</feature>
<dbReference type="EnsemblMetazoa" id="SSS_5837s_mrna">
    <property type="protein sequence ID" value="KAF7491325.1"/>
    <property type="gene ID" value="SSS_5837"/>
</dbReference>
<dbReference type="PROSITE" id="PS50940">
    <property type="entry name" value="CHIT_BIND_II"/>
    <property type="match status" value="1"/>
</dbReference>
<feature type="region of interest" description="Disordered" evidence="1">
    <location>
        <begin position="298"/>
        <end position="452"/>
    </location>
</feature>
<evidence type="ECO:0000313" key="4">
    <source>
        <dbReference type="EMBL" id="KAF7491325.1"/>
    </source>
</evidence>
<sequence length="515" mass="56887">MLKLFAIVLIAYSTTIVVAEQESKFQEIIKMLNSNEQQLKAEAQTYSASVASPDPYQSQGFSRQSERSRYTSSNNAPIDDEEAKKLAEEEEEKKPDRLALLLAESKFTCEGLKNGYYADETVGCQVFHYCIDGVKHSWQCPENTVFHQIHLNCVPNTQDICQQSSKYHIVNEYLHKELDERGPNNTVLYHQRFYPDGFDYSGGDPVAQIFQAQAQAALQKAQQQQSANHRSQPLNDQNDDLDEDLVPRPRLRSRPSQFSLNQQSHQNFNHQNQLRSQVPANQNNNKPLYRQQANRPLVSYSQPQPQSPKPTSRPLFTAAPETFAPPTYTEQPPEDFSPSDFVHSNENAGNGAALQSGFQPSNQIAPSSFNLPSSQSFSSGAVTASQPNNGFTQSGPQSGFGQPGPVTTYSSSQSSQANSGFNNQGSQNTFLSTNSGQSDRFRTRTSSQYPSRSLGIPIASFRVAPASSFTNAGASNQESQASSISEVNAAIPALGVSTLNDRPEENGQILSRLFY</sequence>
<feature type="domain" description="Chitin-binding type-2" evidence="3">
    <location>
        <begin position="106"/>
        <end position="163"/>
    </location>
</feature>
<feature type="compositionally biased region" description="Low complexity" evidence="1">
    <location>
        <begin position="298"/>
        <end position="314"/>
    </location>
</feature>
<dbReference type="SUPFAM" id="SSF57625">
    <property type="entry name" value="Invertebrate chitin-binding proteins"/>
    <property type="match status" value="1"/>
</dbReference>
<dbReference type="OrthoDB" id="7426044at2759"/>
<reference evidence="4" key="2">
    <citation type="submission" date="2020-01" db="EMBL/GenBank/DDBJ databases">
        <authorList>
            <person name="Korhonen P.K.K."/>
            <person name="Guangxu M.G."/>
            <person name="Wang T.W."/>
            <person name="Stroehlein A.J.S."/>
            <person name="Young N.D."/>
            <person name="Ang C.-S.A."/>
            <person name="Fernando D.W.F."/>
            <person name="Lu H.L."/>
            <person name="Taylor S.T."/>
            <person name="Ehtesham M.E.M."/>
            <person name="Najaraj S.H.N."/>
            <person name="Harsha G.H.G."/>
            <person name="Madugundu A.M."/>
            <person name="Renuse S.R."/>
            <person name="Holt D.H."/>
            <person name="Pandey A.P."/>
            <person name="Papenfuss A.P."/>
            <person name="Gasser R.B.G."/>
            <person name="Fischer K.F."/>
        </authorList>
    </citation>
    <scope>NUCLEOTIDE SEQUENCE</scope>
    <source>
        <strain evidence="4">SSS_KF_BRIS2020</strain>
    </source>
</reference>
<evidence type="ECO:0000259" key="3">
    <source>
        <dbReference type="PROSITE" id="PS50940"/>
    </source>
</evidence>
<dbReference type="Gene3D" id="2.170.140.10">
    <property type="entry name" value="Chitin binding domain"/>
    <property type="match status" value="1"/>
</dbReference>
<feature type="chain" id="PRO_5038259526" description="Chitin-binding type-2 domain-containing protein" evidence="2">
    <location>
        <begin position="20"/>
        <end position="515"/>
    </location>
</feature>
<dbReference type="Proteomes" id="UP000070412">
    <property type="component" value="Unassembled WGS sequence"/>
</dbReference>
<feature type="compositionally biased region" description="Low complexity" evidence="1">
    <location>
        <begin position="366"/>
        <end position="379"/>
    </location>
</feature>
<feature type="region of interest" description="Disordered" evidence="1">
    <location>
        <begin position="51"/>
        <end position="91"/>
    </location>
</feature>